<dbReference type="Proteomes" id="UP000485058">
    <property type="component" value="Unassembled WGS sequence"/>
</dbReference>
<comment type="caution">
    <text evidence="1">The sequence shown here is derived from an EMBL/GenBank/DDBJ whole genome shotgun (WGS) entry which is preliminary data.</text>
</comment>
<evidence type="ECO:0000313" key="2">
    <source>
        <dbReference type="Proteomes" id="UP000485058"/>
    </source>
</evidence>
<dbReference type="GO" id="GO:0044528">
    <property type="term" value="P:regulation of mitochondrial mRNA stability"/>
    <property type="evidence" value="ECO:0007669"/>
    <property type="project" value="TreeGrafter"/>
</dbReference>
<evidence type="ECO:0000313" key="1">
    <source>
        <dbReference type="EMBL" id="GFH16104.1"/>
    </source>
</evidence>
<keyword evidence="2" id="KW-1185">Reference proteome</keyword>
<accession>A0A699ZB59</accession>
<dbReference type="AlphaFoldDB" id="A0A699ZB59"/>
<gene>
    <name evidence="1" type="ORF">HaLaN_12463</name>
</gene>
<dbReference type="InterPro" id="IPR050870">
    <property type="entry name" value="FAST_kinase"/>
</dbReference>
<reference evidence="1 2" key="1">
    <citation type="submission" date="2020-02" db="EMBL/GenBank/DDBJ databases">
        <title>Draft genome sequence of Haematococcus lacustris strain NIES-144.</title>
        <authorList>
            <person name="Morimoto D."/>
            <person name="Nakagawa S."/>
            <person name="Yoshida T."/>
            <person name="Sawayama S."/>
        </authorList>
    </citation>
    <scope>NUCLEOTIDE SEQUENCE [LARGE SCALE GENOMIC DNA]</scope>
    <source>
        <strain evidence="1 2">NIES-144</strain>
    </source>
</reference>
<dbReference type="PANTHER" id="PTHR21228:SF40">
    <property type="entry name" value="LD45607P"/>
    <property type="match status" value="1"/>
</dbReference>
<dbReference type="GO" id="GO:0035770">
    <property type="term" value="C:ribonucleoprotein granule"/>
    <property type="evidence" value="ECO:0007669"/>
    <property type="project" value="TreeGrafter"/>
</dbReference>
<protein>
    <recommendedName>
        <fullName evidence="3">RAP domain-containing protein</fullName>
    </recommendedName>
</protein>
<sequence>MALMTEVAVEGDAETLLRELDSIITSDSVGAKEVSDAAVALAYLQAKGNRRLWGKIFEKVAAVKAEMDASSLANFLWAATTAGVTHFKTVAELSGPAAALLPKMSPAQVSLVVEALGAAGAKDLDFLGKVASLVASNPAAFSSAQLARVLWGFAAAGVDDAQLGLAAKAAELSGREVAQVVWAMARLRRADKATLDTIVRSAKGKVDNVVDAAGLAWGLGFLGYKDAATGQALGSVLKAGAGQLTPAHAVDAAWGLGLVGGADKAAVDSLFGVVAKALAASADCLDPYQLASLFEASALTPGAKLPDAVSAFAAKGHALVEEGGKAKSSATLAAFKAQVADATARALGARYRPEVAAAVASFPQAAADGVMVDIGVSLDANTKLAIEAVGPHYLSSAATPLGPALSRAKLLESRGFLPVHITFAEFAGAQDDKAKAKLVLAKIKAAVP</sequence>
<organism evidence="1 2">
    <name type="scientific">Haematococcus lacustris</name>
    <name type="common">Green alga</name>
    <name type="synonym">Haematococcus pluvialis</name>
    <dbReference type="NCBI Taxonomy" id="44745"/>
    <lineage>
        <taxon>Eukaryota</taxon>
        <taxon>Viridiplantae</taxon>
        <taxon>Chlorophyta</taxon>
        <taxon>core chlorophytes</taxon>
        <taxon>Chlorophyceae</taxon>
        <taxon>CS clade</taxon>
        <taxon>Chlamydomonadales</taxon>
        <taxon>Haematococcaceae</taxon>
        <taxon>Haematococcus</taxon>
    </lineage>
</organism>
<dbReference type="EMBL" id="BLLF01000946">
    <property type="protein sequence ID" value="GFH16104.1"/>
    <property type="molecule type" value="Genomic_DNA"/>
</dbReference>
<name>A0A699ZB59_HAELA</name>
<dbReference type="PANTHER" id="PTHR21228">
    <property type="entry name" value="FAST LEU-RICH DOMAIN-CONTAINING"/>
    <property type="match status" value="1"/>
</dbReference>
<dbReference type="GO" id="GO:0005759">
    <property type="term" value="C:mitochondrial matrix"/>
    <property type="evidence" value="ECO:0007669"/>
    <property type="project" value="TreeGrafter"/>
</dbReference>
<dbReference type="GO" id="GO:0003723">
    <property type="term" value="F:RNA binding"/>
    <property type="evidence" value="ECO:0007669"/>
    <property type="project" value="TreeGrafter"/>
</dbReference>
<feature type="non-terminal residue" evidence="1">
    <location>
        <position position="448"/>
    </location>
</feature>
<evidence type="ECO:0008006" key="3">
    <source>
        <dbReference type="Google" id="ProtNLM"/>
    </source>
</evidence>
<proteinExistence type="predicted"/>
<dbReference type="GO" id="GO:0000963">
    <property type="term" value="P:mitochondrial RNA processing"/>
    <property type="evidence" value="ECO:0007669"/>
    <property type="project" value="TreeGrafter"/>
</dbReference>